<feature type="region of interest" description="Disordered" evidence="8">
    <location>
        <begin position="312"/>
        <end position="336"/>
    </location>
</feature>
<dbReference type="GO" id="GO:0071555">
    <property type="term" value="P:cell wall organization"/>
    <property type="evidence" value="ECO:0007669"/>
    <property type="project" value="UniProtKB-KW"/>
</dbReference>
<evidence type="ECO:0000256" key="2">
    <source>
        <dbReference type="ARBA" id="ARBA00022692"/>
    </source>
</evidence>
<keyword evidence="2 7" id="KW-0812">Transmembrane</keyword>
<feature type="site" description="Important for catalytic activity" evidence="7">
    <location>
        <position position="267"/>
    </location>
</feature>
<comment type="function">
    <text evidence="7">Functions as a peptidoglycan terminase that cleaves nascent peptidoglycan strands endolytically to terminate their elongation.</text>
</comment>
<dbReference type="EMBL" id="BOPH01000132">
    <property type="protein sequence ID" value="GIJ74213.1"/>
    <property type="molecule type" value="Genomic_DNA"/>
</dbReference>
<gene>
    <name evidence="7" type="primary">mltG</name>
    <name evidence="9" type="ORF">Voc01_091300</name>
</gene>
<evidence type="ECO:0000256" key="1">
    <source>
        <dbReference type="ARBA" id="ARBA00022475"/>
    </source>
</evidence>
<dbReference type="GO" id="GO:0005886">
    <property type="term" value="C:plasma membrane"/>
    <property type="evidence" value="ECO:0007669"/>
    <property type="project" value="UniProtKB-SubCell"/>
</dbReference>
<protein>
    <recommendedName>
        <fullName evidence="7">Endolytic murein transglycosylase</fullName>
        <ecNumber evidence="7">4.2.2.29</ecNumber>
    </recommendedName>
    <alternativeName>
        <fullName evidence="7">Peptidoglycan lytic transglycosylase</fullName>
    </alternativeName>
    <alternativeName>
        <fullName evidence="7">Peptidoglycan polymerization terminase</fullName>
    </alternativeName>
</protein>
<organism evidence="9 10">
    <name type="scientific">Virgisporangium ochraceum</name>
    <dbReference type="NCBI Taxonomy" id="65505"/>
    <lineage>
        <taxon>Bacteria</taxon>
        <taxon>Bacillati</taxon>
        <taxon>Actinomycetota</taxon>
        <taxon>Actinomycetes</taxon>
        <taxon>Micromonosporales</taxon>
        <taxon>Micromonosporaceae</taxon>
        <taxon>Virgisporangium</taxon>
    </lineage>
</organism>
<dbReference type="PANTHER" id="PTHR30518:SF2">
    <property type="entry name" value="ENDOLYTIC MUREIN TRANSGLYCOSYLASE"/>
    <property type="match status" value="1"/>
</dbReference>
<proteinExistence type="inferred from homology"/>
<dbReference type="PANTHER" id="PTHR30518">
    <property type="entry name" value="ENDOLYTIC MUREIN TRANSGLYCOSYLASE"/>
    <property type="match status" value="1"/>
</dbReference>
<evidence type="ECO:0000256" key="6">
    <source>
        <dbReference type="ARBA" id="ARBA00023316"/>
    </source>
</evidence>
<dbReference type="InterPro" id="IPR003770">
    <property type="entry name" value="MLTG-like"/>
</dbReference>
<dbReference type="GO" id="GO:0009252">
    <property type="term" value="P:peptidoglycan biosynthetic process"/>
    <property type="evidence" value="ECO:0007669"/>
    <property type="project" value="UniProtKB-UniRule"/>
</dbReference>
<evidence type="ECO:0000256" key="3">
    <source>
        <dbReference type="ARBA" id="ARBA00022989"/>
    </source>
</evidence>
<dbReference type="HAMAP" id="MF_02065">
    <property type="entry name" value="MltG"/>
    <property type="match status" value="1"/>
</dbReference>
<dbReference type="EC" id="4.2.2.29" evidence="7"/>
<keyword evidence="10" id="KW-1185">Reference proteome</keyword>
<keyword evidence="4 7" id="KW-0472">Membrane</keyword>
<evidence type="ECO:0000313" key="10">
    <source>
        <dbReference type="Proteomes" id="UP000635606"/>
    </source>
</evidence>
<accession>A0A8J4A4S4</accession>
<dbReference type="AlphaFoldDB" id="A0A8J4A4S4"/>
<dbReference type="RefSeq" id="WP_203934018.1">
    <property type="nucleotide sequence ID" value="NZ_BOPH01000132.1"/>
</dbReference>
<reference evidence="9" key="1">
    <citation type="submission" date="2021-01" db="EMBL/GenBank/DDBJ databases">
        <title>Whole genome shotgun sequence of Virgisporangium ochraceum NBRC 16418.</title>
        <authorList>
            <person name="Komaki H."/>
            <person name="Tamura T."/>
        </authorList>
    </citation>
    <scope>NUCLEOTIDE SEQUENCE</scope>
    <source>
        <strain evidence="9">NBRC 16418</strain>
    </source>
</reference>
<comment type="caution">
    <text evidence="9">The sequence shown here is derived from an EMBL/GenBank/DDBJ whole genome shotgun (WGS) entry which is preliminary data.</text>
</comment>
<keyword evidence="1 7" id="KW-1003">Cell membrane</keyword>
<keyword evidence="3 7" id="KW-1133">Transmembrane helix</keyword>
<keyword evidence="5 7" id="KW-0456">Lyase</keyword>
<dbReference type="Proteomes" id="UP000635606">
    <property type="component" value="Unassembled WGS sequence"/>
</dbReference>
<name>A0A8J4A4S4_9ACTN</name>
<dbReference type="NCBIfam" id="TIGR00247">
    <property type="entry name" value="endolytic transglycosylase MltG"/>
    <property type="match status" value="1"/>
</dbReference>
<evidence type="ECO:0000256" key="5">
    <source>
        <dbReference type="ARBA" id="ARBA00023239"/>
    </source>
</evidence>
<dbReference type="GO" id="GO:0008932">
    <property type="term" value="F:lytic endotransglycosylase activity"/>
    <property type="evidence" value="ECO:0007669"/>
    <property type="project" value="UniProtKB-UniRule"/>
</dbReference>
<comment type="catalytic activity">
    <reaction evidence="7">
        <text>a peptidoglycan chain = a peptidoglycan chain with N-acetyl-1,6-anhydromuramyl-[peptide] at the reducing end + a peptidoglycan chain with N-acetylglucosamine at the non-reducing end.</text>
        <dbReference type="EC" id="4.2.2.29"/>
    </reaction>
</comment>
<dbReference type="Gene3D" id="3.30.1490.480">
    <property type="entry name" value="Endolytic murein transglycosylase"/>
    <property type="match status" value="1"/>
</dbReference>
<keyword evidence="6 7" id="KW-0961">Cell wall biogenesis/degradation</keyword>
<comment type="similarity">
    <text evidence="7">Belongs to the transglycosylase MltG family.</text>
</comment>
<evidence type="ECO:0000256" key="7">
    <source>
        <dbReference type="HAMAP-Rule" id="MF_02065"/>
    </source>
</evidence>
<feature type="region of interest" description="Disordered" evidence="8">
    <location>
        <begin position="1"/>
        <end position="28"/>
    </location>
</feature>
<sequence length="395" mass="43050">MRNDDLGLSFDEGEGDGERGRHRRRPRAAGGGKTAIALIVVVAILGCGVGGVWFGFNKLSGLFDAPDYNSGGSGEVQVQIFEGQSATDIGAKLEELDVVKSQKAFVEAAKDNPRSKEIQPGVYKLRKQMRAADAVLLLLDRDQSRQLLKFTVPEGKTVIDTLAIVAKATNLPLAEFQEAAKDPKALGVPDFWFNRPDKKEVKVSIEGFLYPQTYEFNPGVTPKEILTEMVTHFLDVATKLKFVERVQAERKISPFEALIVASLSQAEAGVPGDLGKVSRVAYNRVYKKNMPLEMDVTANYWLQLNGKQPKESGKLTASELDDKSSPYNTKSRLGLPVGPINNPGEAALQGAMDPPVGEWLFFVAIDKAGNSAFAVTNEEHERNIRQACANGIALC</sequence>
<comment type="subcellular location">
    <subcellularLocation>
        <location evidence="7">Cell membrane</location>
        <topology evidence="7">Single-pass membrane protein</topology>
    </subcellularLocation>
</comment>
<evidence type="ECO:0000313" key="9">
    <source>
        <dbReference type="EMBL" id="GIJ74213.1"/>
    </source>
</evidence>
<dbReference type="Pfam" id="PF02618">
    <property type="entry name" value="YceG"/>
    <property type="match status" value="1"/>
</dbReference>
<feature type="transmembrane region" description="Helical" evidence="7">
    <location>
        <begin position="34"/>
        <end position="56"/>
    </location>
</feature>
<evidence type="ECO:0000256" key="8">
    <source>
        <dbReference type="SAM" id="MobiDB-lite"/>
    </source>
</evidence>
<evidence type="ECO:0000256" key="4">
    <source>
        <dbReference type="ARBA" id="ARBA00023136"/>
    </source>
</evidence>